<dbReference type="VEuPathDB" id="FungiDB:MYCFIDRAFT_179079"/>
<accession>M3AK68</accession>
<dbReference type="EMBL" id="KB446564">
    <property type="protein sequence ID" value="EME77563.1"/>
    <property type="molecule type" value="Genomic_DNA"/>
</dbReference>
<reference evidence="1 2" key="1">
    <citation type="journal article" date="2012" name="PLoS Pathog.">
        <title>Diverse lifestyles and strategies of plant pathogenesis encoded in the genomes of eighteen Dothideomycetes fungi.</title>
        <authorList>
            <person name="Ohm R.A."/>
            <person name="Feau N."/>
            <person name="Henrissat B."/>
            <person name="Schoch C.L."/>
            <person name="Horwitz B.A."/>
            <person name="Barry K.W."/>
            <person name="Condon B.J."/>
            <person name="Copeland A.C."/>
            <person name="Dhillon B."/>
            <person name="Glaser F."/>
            <person name="Hesse C.N."/>
            <person name="Kosti I."/>
            <person name="LaButti K."/>
            <person name="Lindquist E.A."/>
            <person name="Lucas S."/>
            <person name="Salamov A.A."/>
            <person name="Bradshaw R.E."/>
            <person name="Ciuffetti L."/>
            <person name="Hamelin R.C."/>
            <person name="Kema G.H.J."/>
            <person name="Lawrence C."/>
            <person name="Scott J.A."/>
            <person name="Spatafora J.W."/>
            <person name="Turgeon B.G."/>
            <person name="de Wit P.J.G.M."/>
            <person name="Zhong S."/>
            <person name="Goodwin S.B."/>
            <person name="Grigoriev I.V."/>
        </authorList>
    </citation>
    <scope>NUCLEOTIDE SEQUENCE [LARGE SCALE GENOMIC DNA]</scope>
    <source>
        <strain evidence="1 2">CIRAD86</strain>
    </source>
</reference>
<name>M3AK68_PSEFD</name>
<dbReference type="Proteomes" id="UP000016932">
    <property type="component" value="Unassembled WGS sequence"/>
</dbReference>
<evidence type="ECO:0000313" key="1">
    <source>
        <dbReference type="EMBL" id="EME77563.1"/>
    </source>
</evidence>
<dbReference type="HOGENOM" id="CLU_1579213_0_0_1"/>
<proteinExistence type="predicted"/>
<dbReference type="AlphaFoldDB" id="M3AK68"/>
<gene>
    <name evidence="1" type="ORF">MYCFIDRAFT_179079</name>
</gene>
<keyword evidence="2" id="KW-1185">Reference proteome</keyword>
<dbReference type="KEGG" id="pfj:MYCFIDRAFT_179079"/>
<evidence type="ECO:0000313" key="2">
    <source>
        <dbReference type="Proteomes" id="UP000016932"/>
    </source>
</evidence>
<dbReference type="GeneID" id="19334047"/>
<organism evidence="1 2">
    <name type="scientific">Pseudocercospora fijiensis (strain CIRAD86)</name>
    <name type="common">Black leaf streak disease fungus</name>
    <name type="synonym">Mycosphaerella fijiensis</name>
    <dbReference type="NCBI Taxonomy" id="383855"/>
    <lineage>
        <taxon>Eukaryota</taxon>
        <taxon>Fungi</taxon>
        <taxon>Dikarya</taxon>
        <taxon>Ascomycota</taxon>
        <taxon>Pezizomycotina</taxon>
        <taxon>Dothideomycetes</taxon>
        <taxon>Dothideomycetidae</taxon>
        <taxon>Mycosphaerellales</taxon>
        <taxon>Mycosphaerellaceae</taxon>
        <taxon>Pseudocercospora</taxon>
    </lineage>
</organism>
<dbReference type="RefSeq" id="XP_007931382.1">
    <property type="nucleotide sequence ID" value="XM_007933191.1"/>
</dbReference>
<protein>
    <submittedName>
        <fullName evidence="1">Uncharacterized protein</fullName>
    </submittedName>
</protein>
<sequence length="169" mass="19456">MHTAALRYHKAMFARLKNKQATGTILGSPRGSGLNHHIDSWQELKMWRRSNHCNAYAIHNSPALSTYSDEFCSNDASAPTRCIILCFQTCRQYRKAAASGEIMAQGLNPWCKTIFRVHSTPLCHSVFTILRKSFLWTGPSYAMSSSWQSWRRQRWLDPFRGEERLVFGL</sequence>